<organism evidence="1 2">
    <name type="scientific">Bosea massiliensis</name>
    <dbReference type="NCBI Taxonomy" id="151419"/>
    <lineage>
        <taxon>Bacteria</taxon>
        <taxon>Pseudomonadati</taxon>
        <taxon>Pseudomonadota</taxon>
        <taxon>Alphaproteobacteria</taxon>
        <taxon>Hyphomicrobiales</taxon>
        <taxon>Boseaceae</taxon>
        <taxon>Bosea</taxon>
    </lineage>
</organism>
<dbReference type="Proteomes" id="UP001596060">
    <property type="component" value="Unassembled WGS sequence"/>
</dbReference>
<protein>
    <submittedName>
        <fullName evidence="1">Uncharacterized protein</fullName>
    </submittedName>
</protein>
<keyword evidence="2" id="KW-1185">Reference proteome</keyword>
<evidence type="ECO:0000313" key="1">
    <source>
        <dbReference type="EMBL" id="MFC5505025.1"/>
    </source>
</evidence>
<evidence type="ECO:0000313" key="2">
    <source>
        <dbReference type="Proteomes" id="UP001596060"/>
    </source>
</evidence>
<comment type="caution">
    <text evidence="1">The sequence shown here is derived from an EMBL/GenBank/DDBJ whole genome shotgun (WGS) entry which is preliminary data.</text>
</comment>
<proteinExistence type="predicted"/>
<gene>
    <name evidence="1" type="ORF">ACFPN9_07120</name>
</gene>
<sequence>MSENATLGYVVRTVPTFNDVVHPCLGREALKPPARRMETCTCLADEMMTPLATARAMASTHLARELTYRANLNACRALAFSRSVGNAVESRMSPLPRVARASVN</sequence>
<reference evidence="2" key="1">
    <citation type="journal article" date="2019" name="Int. J. Syst. Evol. Microbiol.">
        <title>The Global Catalogue of Microorganisms (GCM) 10K type strain sequencing project: providing services to taxonomists for standard genome sequencing and annotation.</title>
        <authorList>
            <consortium name="The Broad Institute Genomics Platform"/>
            <consortium name="The Broad Institute Genome Sequencing Center for Infectious Disease"/>
            <person name="Wu L."/>
            <person name="Ma J."/>
        </authorList>
    </citation>
    <scope>NUCLEOTIDE SEQUENCE [LARGE SCALE GENOMIC DNA]</scope>
    <source>
        <strain evidence="2">CCUG 43117</strain>
    </source>
</reference>
<name>A0ABW0NX22_9HYPH</name>
<accession>A0ABW0NX22</accession>
<dbReference type="EMBL" id="JBHSLU010000011">
    <property type="protein sequence ID" value="MFC5505025.1"/>
    <property type="molecule type" value="Genomic_DNA"/>
</dbReference>
<dbReference type="RefSeq" id="WP_377816083.1">
    <property type="nucleotide sequence ID" value="NZ_JBHSLU010000011.1"/>
</dbReference>